<name>A0A250WP77_9CHLO</name>
<feature type="domain" description="TLC" evidence="6">
    <location>
        <begin position="41"/>
        <end position="189"/>
    </location>
</feature>
<evidence type="ECO:0000256" key="1">
    <source>
        <dbReference type="ARBA" id="ARBA00004141"/>
    </source>
</evidence>
<comment type="caution">
    <text evidence="7">The sequence shown here is derived from an EMBL/GenBank/DDBJ whole genome shotgun (WGS) entry which is preliminary data.</text>
</comment>
<evidence type="ECO:0000256" key="4">
    <source>
        <dbReference type="ARBA" id="ARBA00023136"/>
    </source>
</evidence>
<sequence length="212" mass="24801">MEGDTIKKAVKNALPANVILHDQFNLVYVLILFLVDMSFIFSGRGFWLLWYATMSYFLVDCAWVVVDPSSVKGHAAIISHHILTAIYVIIPWFHHKYAPLMAINMLVEINTWLLIAKRHYKHVFLEILFYGTWVAMRLILYPYLIPVYWRLYLADSALFGTYWNVVLLAPLLQTYLTGLNFWWTITMLRQLLTRRKKAINSVVDKEGLNKSN</sequence>
<dbReference type="GO" id="GO:0016020">
    <property type="term" value="C:membrane"/>
    <property type="evidence" value="ECO:0007669"/>
    <property type="project" value="UniProtKB-SubCell"/>
</dbReference>
<evidence type="ECO:0000313" key="8">
    <source>
        <dbReference type="Proteomes" id="UP000232323"/>
    </source>
</evidence>
<evidence type="ECO:0000256" key="3">
    <source>
        <dbReference type="ARBA" id="ARBA00022989"/>
    </source>
</evidence>
<keyword evidence="3 5" id="KW-1133">Transmembrane helix</keyword>
<keyword evidence="4 5" id="KW-0472">Membrane</keyword>
<comment type="subcellular location">
    <subcellularLocation>
        <location evidence="1">Membrane</location>
        <topology evidence="1">Multi-pass membrane protein</topology>
    </subcellularLocation>
</comment>
<dbReference type="EMBL" id="BEGY01000001">
    <property type="protein sequence ID" value="GAX72644.1"/>
    <property type="molecule type" value="Genomic_DNA"/>
</dbReference>
<feature type="transmembrane region" description="Helical" evidence="5">
    <location>
        <begin position="24"/>
        <end position="41"/>
    </location>
</feature>
<evidence type="ECO:0000313" key="7">
    <source>
        <dbReference type="EMBL" id="GAX72644.1"/>
    </source>
</evidence>
<dbReference type="STRING" id="1157962.A0A250WP77"/>
<evidence type="ECO:0000259" key="6">
    <source>
        <dbReference type="Pfam" id="PF03798"/>
    </source>
</evidence>
<dbReference type="Proteomes" id="UP000232323">
    <property type="component" value="Unassembled WGS sequence"/>
</dbReference>
<dbReference type="InterPro" id="IPR006634">
    <property type="entry name" value="TLC-dom"/>
</dbReference>
<proteinExistence type="predicted"/>
<gene>
    <name evidence="7" type="ORF">CEUSTIGMA_g100.t1</name>
</gene>
<feature type="transmembrane region" description="Helical" evidence="5">
    <location>
        <begin position="96"/>
        <end position="115"/>
    </location>
</feature>
<feature type="transmembrane region" description="Helical" evidence="5">
    <location>
        <begin position="47"/>
        <end position="66"/>
    </location>
</feature>
<organism evidence="7 8">
    <name type="scientific">Chlamydomonas eustigma</name>
    <dbReference type="NCBI Taxonomy" id="1157962"/>
    <lineage>
        <taxon>Eukaryota</taxon>
        <taxon>Viridiplantae</taxon>
        <taxon>Chlorophyta</taxon>
        <taxon>core chlorophytes</taxon>
        <taxon>Chlorophyceae</taxon>
        <taxon>CS clade</taxon>
        <taxon>Chlamydomonadales</taxon>
        <taxon>Chlamydomonadaceae</taxon>
        <taxon>Chlamydomonas</taxon>
    </lineage>
</organism>
<evidence type="ECO:0000256" key="5">
    <source>
        <dbReference type="SAM" id="Phobius"/>
    </source>
</evidence>
<feature type="transmembrane region" description="Helical" evidence="5">
    <location>
        <begin position="73"/>
        <end position="90"/>
    </location>
</feature>
<feature type="transmembrane region" description="Helical" evidence="5">
    <location>
        <begin position="127"/>
        <end position="149"/>
    </location>
</feature>
<feature type="transmembrane region" description="Helical" evidence="5">
    <location>
        <begin position="161"/>
        <end position="185"/>
    </location>
</feature>
<protein>
    <recommendedName>
        <fullName evidence="6">TLC domain-containing protein</fullName>
    </recommendedName>
</protein>
<evidence type="ECO:0000256" key="2">
    <source>
        <dbReference type="ARBA" id="ARBA00022692"/>
    </source>
</evidence>
<keyword evidence="2 5" id="KW-0812">Transmembrane</keyword>
<keyword evidence="8" id="KW-1185">Reference proteome</keyword>
<dbReference type="OrthoDB" id="39339at2759"/>
<reference evidence="7 8" key="1">
    <citation type="submission" date="2017-08" db="EMBL/GenBank/DDBJ databases">
        <title>Acidophilic green algal genome provides insights into adaptation to an acidic environment.</title>
        <authorList>
            <person name="Hirooka S."/>
            <person name="Hirose Y."/>
            <person name="Kanesaki Y."/>
            <person name="Higuchi S."/>
            <person name="Fujiwara T."/>
            <person name="Onuma R."/>
            <person name="Era A."/>
            <person name="Ohbayashi R."/>
            <person name="Uzuka A."/>
            <person name="Nozaki H."/>
            <person name="Yoshikawa H."/>
            <person name="Miyagishima S.Y."/>
        </authorList>
    </citation>
    <scope>NUCLEOTIDE SEQUENCE [LARGE SCALE GENOMIC DNA]</scope>
    <source>
        <strain evidence="7 8">NIES-2499</strain>
    </source>
</reference>
<dbReference type="Pfam" id="PF03798">
    <property type="entry name" value="TRAM_LAG1_CLN8"/>
    <property type="match status" value="1"/>
</dbReference>
<dbReference type="AlphaFoldDB" id="A0A250WP77"/>
<accession>A0A250WP77</accession>